<feature type="region of interest" description="Disordered" evidence="1">
    <location>
        <begin position="80"/>
        <end position="109"/>
    </location>
</feature>
<sequence>MIPLAPKHRLPPASPPGSGVCQKSEWHLQGQGLTLTRSCALQRCGSGQPGGGQGGKPAVTATGRSMLKEGVKIHNVRTEAPRSAAQYTTQHSTAQHNTGRDPGKHKAGTRARVPAGFESGQERPALTRDVMSVVRHLRHRSNVGKSDSLLPPPPPLVLLRRQSLRRQDGLIGCCCRLPRQHNYGAGPAAAANRKTWDGGGQRARVSQFGTFGRAREPSDGSNLELRSGSVMLTGAVEASGMVTCHHLTVVFTTVTT</sequence>
<evidence type="ECO:0000313" key="2">
    <source>
        <dbReference type="EMBL" id="KAF6839756.1"/>
    </source>
</evidence>
<protein>
    <submittedName>
        <fullName evidence="2">Uncharacterized protein</fullName>
    </submittedName>
</protein>
<evidence type="ECO:0000313" key="3">
    <source>
        <dbReference type="Proteomes" id="UP000654918"/>
    </source>
</evidence>
<reference evidence="2" key="1">
    <citation type="journal article" date="2020" name="Phytopathology">
        <title>Genome Sequence Resources of Colletotrichum truncatum, C. plurivorum, C. musicola, and C. sojae: Four Species Pathogenic to Soybean (Glycine max).</title>
        <authorList>
            <person name="Rogerio F."/>
            <person name="Boufleur T.R."/>
            <person name="Ciampi-Guillardi M."/>
            <person name="Sukno S.A."/>
            <person name="Thon M.R."/>
            <person name="Massola Junior N.S."/>
            <person name="Baroncelli R."/>
        </authorList>
    </citation>
    <scope>NUCLEOTIDE SEQUENCE</scope>
    <source>
        <strain evidence="2">LFN00145</strain>
    </source>
</reference>
<organism evidence="2 3">
    <name type="scientific">Colletotrichum plurivorum</name>
    <dbReference type="NCBI Taxonomy" id="2175906"/>
    <lineage>
        <taxon>Eukaryota</taxon>
        <taxon>Fungi</taxon>
        <taxon>Dikarya</taxon>
        <taxon>Ascomycota</taxon>
        <taxon>Pezizomycotina</taxon>
        <taxon>Sordariomycetes</taxon>
        <taxon>Hypocreomycetidae</taxon>
        <taxon>Glomerellales</taxon>
        <taxon>Glomerellaceae</taxon>
        <taxon>Colletotrichum</taxon>
        <taxon>Colletotrichum orchidearum species complex</taxon>
    </lineage>
</organism>
<proteinExistence type="predicted"/>
<name>A0A8H6KZA2_9PEZI</name>
<keyword evidence="3" id="KW-1185">Reference proteome</keyword>
<evidence type="ECO:0000256" key="1">
    <source>
        <dbReference type="SAM" id="MobiDB-lite"/>
    </source>
</evidence>
<gene>
    <name evidence="2" type="ORF">CPLU01_01628</name>
</gene>
<dbReference type="EMBL" id="WIGO01000011">
    <property type="protein sequence ID" value="KAF6839756.1"/>
    <property type="molecule type" value="Genomic_DNA"/>
</dbReference>
<dbReference type="AlphaFoldDB" id="A0A8H6KZA2"/>
<feature type="compositionally biased region" description="Polar residues" evidence="1">
    <location>
        <begin position="85"/>
        <end position="97"/>
    </location>
</feature>
<dbReference type="Proteomes" id="UP000654918">
    <property type="component" value="Unassembled WGS sequence"/>
</dbReference>
<comment type="caution">
    <text evidence="2">The sequence shown here is derived from an EMBL/GenBank/DDBJ whole genome shotgun (WGS) entry which is preliminary data.</text>
</comment>
<feature type="region of interest" description="Disordered" evidence="1">
    <location>
        <begin position="1"/>
        <end position="23"/>
    </location>
</feature>
<feature type="compositionally biased region" description="Basic residues" evidence="1">
    <location>
        <begin position="1"/>
        <end position="10"/>
    </location>
</feature>
<accession>A0A8H6KZA2</accession>